<sequence length="176" mass="19616">MFKEKIKEPEVIMSICAIFLSLLAVGVALFEANIARSQQKSSVWPYLEVLGSNINGTSWRVSNKGIGPAKIKDVKVTVNGAPIRSWKQWLVSLDSDFAWPFTQSTLNGRVVSPGESIGFIKLNPKAIEKLKELIKGGVQIKYQICYCSVYQDCWVTQSIDSQPVNSCKKSETSFQH</sequence>
<evidence type="ECO:0000313" key="3">
    <source>
        <dbReference type="Proteomes" id="UP000315439"/>
    </source>
</evidence>
<proteinExistence type="predicted"/>
<keyword evidence="3" id="KW-1185">Reference proteome</keyword>
<comment type="caution">
    <text evidence="2">The sequence shown here is derived from an EMBL/GenBank/DDBJ whole genome shotgun (WGS) entry which is preliminary data.</text>
</comment>
<keyword evidence="1" id="KW-1133">Transmembrane helix</keyword>
<name>A0A545UFC7_9GAMM</name>
<keyword evidence="1" id="KW-0472">Membrane</keyword>
<keyword evidence="1" id="KW-0812">Transmembrane</keyword>
<dbReference type="OrthoDB" id="1492993at2"/>
<feature type="transmembrane region" description="Helical" evidence="1">
    <location>
        <begin position="12"/>
        <end position="30"/>
    </location>
</feature>
<reference evidence="2 3" key="1">
    <citation type="submission" date="2019-07" db="EMBL/GenBank/DDBJ databases">
        <title>Draft genome for Aliikangiella sp. M105.</title>
        <authorList>
            <person name="Wang G."/>
        </authorList>
    </citation>
    <scope>NUCLEOTIDE SEQUENCE [LARGE SCALE GENOMIC DNA]</scope>
    <source>
        <strain evidence="2 3">M105</strain>
    </source>
</reference>
<dbReference type="Proteomes" id="UP000315439">
    <property type="component" value="Unassembled WGS sequence"/>
</dbReference>
<gene>
    <name evidence="2" type="ORF">FLL46_06400</name>
</gene>
<dbReference type="EMBL" id="VIKS01000004">
    <property type="protein sequence ID" value="TQV88155.1"/>
    <property type="molecule type" value="Genomic_DNA"/>
</dbReference>
<evidence type="ECO:0000256" key="1">
    <source>
        <dbReference type="SAM" id="Phobius"/>
    </source>
</evidence>
<dbReference type="RefSeq" id="WP_142892664.1">
    <property type="nucleotide sequence ID" value="NZ_ML660162.1"/>
</dbReference>
<organism evidence="2 3">
    <name type="scientific">Aliikangiella coralliicola</name>
    <dbReference type="NCBI Taxonomy" id="2592383"/>
    <lineage>
        <taxon>Bacteria</taxon>
        <taxon>Pseudomonadati</taxon>
        <taxon>Pseudomonadota</taxon>
        <taxon>Gammaproteobacteria</taxon>
        <taxon>Oceanospirillales</taxon>
        <taxon>Pleioneaceae</taxon>
        <taxon>Aliikangiella</taxon>
    </lineage>
</organism>
<accession>A0A545UFC7</accession>
<dbReference type="AlphaFoldDB" id="A0A545UFC7"/>
<evidence type="ECO:0000313" key="2">
    <source>
        <dbReference type="EMBL" id="TQV88155.1"/>
    </source>
</evidence>
<protein>
    <submittedName>
        <fullName evidence="2">Uncharacterized protein</fullName>
    </submittedName>
</protein>